<dbReference type="CDD" id="cd03257">
    <property type="entry name" value="ABC_NikE_OppD_transporters"/>
    <property type="match status" value="1"/>
</dbReference>
<feature type="domain" description="ABC transporter" evidence="8">
    <location>
        <begin position="4"/>
        <end position="255"/>
    </location>
</feature>
<dbReference type="Pfam" id="PF00005">
    <property type="entry name" value="ABC_tran"/>
    <property type="match status" value="1"/>
</dbReference>
<name>A0ABU3MG57_9PROT</name>
<dbReference type="EMBL" id="JAVVDO010000015">
    <property type="protein sequence ID" value="MDT8331533.1"/>
    <property type="molecule type" value="Genomic_DNA"/>
</dbReference>
<dbReference type="Gene3D" id="3.40.50.300">
    <property type="entry name" value="P-loop containing nucleotide triphosphate hydrolases"/>
    <property type="match status" value="1"/>
</dbReference>
<evidence type="ECO:0000256" key="3">
    <source>
        <dbReference type="ARBA" id="ARBA00022448"/>
    </source>
</evidence>
<keyword evidence="6 9" id="KW-0067">ATP-binding</keyword>
<comment type="subcellular location">
    <subcellularLocation>
        <location evidence="1">Cell inner membrane</location>
        <topology evidence="1">Peripheral membrane protein</topology>
    </subcellularLocation>
</comment>
<protein>
    <submittedName>
        <fullName evidence="9">ABC transporter ATP-binding protein</fullName>
    </submittedName>
</protein>
<dbReference type="InterPro" id="IPR027417">
    <property type="entry name" value="P-loop_NTPase"/>
</dbReference>
<dbReference type="GO" id="GO:0005524">
    <property type="term" value="F:ATP binding"/>
    <property type="evidence" value="ECO:0007669"/>
    <property type="project" value="UniProtKB-KW"/>
</dbReference>
<dbReference type="Pfam" id="PF08352">
    <property type="entry name" value="oligo_HPY"/>
    <property type="match status" value="1"/>
</dbReference>
<dbReference type="NCBIfam" id="TIGR01727">
    <property type="entry name" value="oligo_HPY"/>
    <property type="match status" value="1"/>
</dbReference>
<evidence type="ECO:0000256" key="2">
    <source>
        <dbReference type="ARBA" id="ARBA00005417"/>
    </source>
</evidence>
<keyword evidence="5" id="KW-0547">Nucleotide-binding</keyword>
<dbReference type="PANTHER" id="PTHR43297:SF2">
    <property type="entry name" value="DIPEPTIDE TRANSPORT ATP-BINDING PROTEIN DPPD"/>
    <property type="match status" value="1"/>
</dbReference>
<dbReference type="InterPro" id="IPR050388">
    <property type="entry name" value="ABC_Ni/Peptide_Import"/>
</dbReference>
<evidence type="ECO:0000256" key="6">
    <source>
        <dbReference type="ARBA" id="ARBA00022840"/>
    </source>
</evidence>
<accession>A0ABU3MG57</accession>
<comment type="similarity">
    <text evidence="2">Belongs to the ABC transporter superfamily.</text>
</comment>
<proteinExistence type="inferred from homology"/>
<dbReference type="PROSITE" id="PS00211">
    <property type="entry name" value="ABC_TRANSPORTER_1"/>
    <property type="match status" value="1"/>
</dbReference>
<dbReference type="InterPro" id="IPR003439">
    <property type="entry name" value="ABC_transporter-like_ATP-bd"/>
</dbReference>
<sequence>MALLEVENLQTHFRTPDGGVNRAVDGLSFHVNAGETVAIVGESGCGKSVTSMSILRLIPEPPGRIAGSIRFEGKDLLKLQDREMRDIRGNEISMIFQEPMTSLNPVLTIGKQIGESLRLHQGMNRRQAEARAIEMLKLVGIPAPERRVKEYPHQLSGGMRQRVMIAMALACNPKLLIADEPTTALDVTIQAQILDLMRDLKHRVGAAIVLITHDLGVVAEVAERVIVMYAGRKVEEAEVGELFRAPKHPYTQGLLGAVPKLGSSLTGETERLAEIPGLVPSLKQKIQGCVFAGRCSYATDFCRKVAPALELKAPGHLAACHYAEKEALAA</sequence>
<dbReference type="Proteomes" id="UP001258945">
    <property type="component" value="Unassembled WGS sequence"/>
</dbReference>
<dbReference type="InterPro" id="IPR013563">
    <property type="entry name" value="Oligopep_ABC_C"/>
</dbReference>
<dbReference type="PROSITE" id="PS50893">
    <property type="entry name" value="ABC_TRANSPORTER_2"/>
    <property type="match status" value="1"/>
</dbReference>
<dbReference type="InterPro" id="IPR017871">
    <property type="entry name" value="ABC_transporter-like_CS"/>
</dbReference>
<dbReference type="SUPFAM" id="SSF52540">
    <property type="entry name" value="P-loop containing nucleoside triphosphate hydrolases"/>
    <property type="match status" value="1"/>
</dbReference>
<keyword evidence="7" id="KW-0472">Membrane</keyword>
<evidence type="ECO:0000256" key="1">
    <source>
        <dbReference type="ARBA" id="ARBA00004417"/>
    </source>
</evidence>
<comment type="caution">
    <text evidence="9">The sequence shown here is derived from an EMBL/GenBank/DDBJ whole genome shotgun (WGS) entry which is preliminary data.</text>
</comment>
<evidence type="ECO:0000256" key="5">
    <source>
        <dbReference type="ARBA" id="ARBA00022741"/>
    </source>
</evidence>
<dbReference type="PANTHER" id="PTHR43297">
    <property type="entry name" value="OLIGOPEPTIDE TRANSPORT ATP-BINDING PROTEIN APPD"/>
    <property type="match status" value="1"/>
</dbReference>
<dbReference type="RefSeq" id="WP_314282158.1">
    <property type="nucleotide sequence ID" value="NZ_JAVVDO010000015.1"/>
</dbReference>
<keyword evidence="10" id="KW-1185">Reference proteome</keyword>
<evidence type="ECO:0000313" key="9">
    <source>
        <dbReference type="EMBL" id="MDT8331533.1"/>
    </source>
</evidence>
<evidence type="ECO:0000256" key="4">
    <source>
        <dbReference type="ARBA" id="ARBA00022475"/>
    </source>
</evidence>
<evidence type="ECO:0000256" key="7">
    <source>
        <dbReference type="ARBA" id="ARBA00023136"/>
    </source>
</evidence>
<evidence type="ECO:0000259" key="8">
    <source>
        <dbReference type="PROSITE" id="PS50893"/>
    </source>
</evidence>
<keyword evidence="3" id="KW-0813">Transport</keyword>
<reference evidence="9 10" key="1">
    <citation type="journal article" date="2019" name="Microb. Pathog.">
        <title>Comparison of VITEK 2, MALDI-TOF MS, 16S rRNA gene sequencing, and whole-genome sequencing for identification of Roseomonas mucosa.</title>
        <authorList>
            <person name="Rudolph W.W."/>
            <person name="Gunzer F."/>
            <person name="Trauth M."/>
            <person name="Bunk B."/>
            <person name="Bigge R."/>
            <person name="Schrottner P."/>
        </authorList>
    </citation>
    <scope>NUCLEOTIDE SEQUENCE [LARGE SCALE GENOMIC DNA]</scope>
    <source>
        <strain evidence="9 10">DSM 103800</strain>
    </source>
</reference>
<dbReference type="SMART" id="SM00382">
    <property type="entry name" value="AAA"/>
    <property type="match status" value="1"/>
</dbReference>
<keyword evidence="4" id="KW-1003">Cell membrane</keyword>
<evidence type="ECO:0000313" key="10">
    <source>
        <dbReference type="Proteomes" id="UP001258945"/>
    </source>
</evidence>
<gene>
    <name evidence="9" type="ORF">RQ831_10745</name>
</gene>
<organism evidence="9 10">
    <name type="scientific">Roseomonas gilardii</name>
    <dbReference type="NCBI Taxonomy" id="257708"/>
    <lineage>
        <taxon>Bacteria</taxon>
        <taxon>Pseudomonadati</taxon>
        <taxon>Pseudomonadota</taxon>
        <taxon>Alphaproteobacteria</taxon>
        <taxon>Acetobacterales</taxon>
        <taxon>Roseomonadaceae</taxon>
        <taxon>Roseomonas</taxon>
    </lineage>
</organism>
<dbReference type="InterPro" id="IPR003593">
    <property type="entry name" value="AAA+_ATPase"/>
</dbReference>